<dbReference type="Pfam" id="PF01095">
    <property type="entry name" value="Pectinesterase"/>
    <property type="match status" value="3"/>
</dbReference>
<dbReference type="Proteomes" id="UP000803884">
    <property type="component" value="Unassembled WGS sequence"/>
</dbReference>
<evidence type="ECO:0000259" key="12">
    <source>
        <dbReference type="Pfam" id="PF01095"/>
    </source>
</evidence>
<dbReference type="GO" id="GO:0042545">
    <property type="term" value="P:cell wall modification"/>
    <property type="evidence" value="ECO:0007669"/>
    <property type="project" value="InterPro"/>
</dbReference>
<feature type="domain" description="Pectinesterase catalytic" evidence="12">
    <location>
        <begin position="805"/>
        <end position="1102"/>
    </location>
</feature>
<dbReference type="GO" id="GO:0030599">
    <property type="term" value="F:pectinesterase activity"/>
    <property type="evidence" value="ECO:0007669"/>
    <property type="project" value="UniProtKB-EC"/>
</dbReference>
<dbReference type="FunFam" id="2.160.20.10:FF:000014">
    <property type="entry name" value="Pectinesterase"/>
    <property type="match status" value="3"/>
</dbReference>
<keyword evidence="6 11" id="KW-0732">Signal</keyword>
<feature type="region of interest" description="Disordered" evidence="10">
    <location>
        <begin position="23"/>
        <end position="47"/>
    </location>
</feature>
<keyword evidence="7" id="KW-0378">Hydrolase</keyword>
<gene>
    <name evidence="13" type="ORF">WHR41_05429</name>
</gene>
<feature type="domain" description="Pectinesterase catalytic" evidence="12">
    <location>
        <begin position="1168"/>
        <end position="1442"/>
    </location>
</feature>
<evidence type="ECO:0000256" key="5">
    <source>
        <dbReference type="ARBA" id="ARBA00022525"/>
    </source>
</evidence>
<keyword evidence="8" id="KW-0063">Aspartyl esterase</keyword>
<comment type="pathway">
    <text evidence="2">Glycan metabolism; pectin degradation; 2-dehydro-3-deoxy-D-gluconate from pectin: step 1/5.</text>
</comment>
<evidence type="ECO:0000256" key="10">
    <source>
        <dbReference type="SAM" id="MobiDB-lite"/>
    </source>
</evidence>
<evidence type="ECO:0000256" key="4">
    <source>
        <dbReference type="ARBA" id="ARBA00013229"/>
    </source>
</evidence>
<feature type="region of interest" description="Disordered" evidence="10">
    <location>
        <begin position="1120"/>
        <end position="1152"/>
    </location>
</feature>
<evidence type="ECO:0000256" key="7">
    <source>
        <dbReference type="ARBA" id="ARBA00022801"/>
    </source>
</evidence>
<keyword evidence="5" id="KW-0964">Secreted</keyword>
<dbReference type="SUPFAM" id="SSF51126">
    <property type="entry name" value="Pectin lyase-like"/>
    <property type="match status" value="5"/>
</dbReference>
<protein>
    <recommendedName>
        <fullName evidence="4">pectinesterase</fullName>
        <ecNumber evidence="4">3.1.1.11</ecNumber>
    </recommendedName>
</protein>
<comment type="caution">
    <text evidence="13">The sequence shown here is derived from an EMBL/GenBank/DDBJ whole genome shotgun (WGS) entry which is preliminary data.</text>
</comment>
<organism evidence="13 14">
    <name type="scientific">Cladosporium halotolerans</name>
    <dbReference type="NCBI Taxonomy" id="1052096"/>
    <lineage>
        <taxon>Eukaryota</taxon>
        <taxon>Fungi</taxon>
        <taxon>Dikarya</taxon>
        <taxon>Ascomycota</taxon>
        <taxon>Pezizomycotina</taxon>
        <taxon>Dothideomycetes</taxon>
        <taxon>Dothideomycetidae</taxon>
        <taxon>Cladosporiales</taxon>
        <taxon>Cladosporiaceae</taxon>
        <taxon>Cladosporium</taxon>
    </lineage>
</organism>
<sequence length="2272" mass="235972">MRSLATGFIGFISLVTAQSSFSADTSSSSTYGQSSATTISSTSSSSVSSTTASVSASITSNPSVLTVAPDGSAEFTAINAAVSAAQIRGIPSVSVKAGTYSESIVIQGTQIVTIAGPAASSYAGNQVTISASAANGVVSFNTQKSSGIVFRNLNIINTLATSASVKAPAVYAWGSNILLDTVSLISGGTGVYQAGLGTTLISNSYIEGADKLFYQYVTAYVYNSVIVPTAASASIGYLQGYQTGGVWYNSSLIVDSSSVQQKSGLTNTFVYLAEPNGNSTVAVYRNTALGSLIAPAALRSTSCTKYAATYYGEFSNTGPGAMTASNSATRAAVCDRAFAADQMSAFSIDQVFGHSFPGYSSFDTTWVPSSILKAIKESDASQIASVSSAGSTASSSTTSSVSTSSASSSLLTTSSDTSSLSSAVSPTSSLGSSSSSSLVSTTSDASSTLSSTQSSASSVVTVAPSSAQFTDINAAVSFAQNSGIPSVSVLAGTYGPVTVVGTQTLTIAGPSATAVSDNQVVISSNGAAGSVSFGTANGRGLTLRNLNITNTATSNVGPAINAKGVNLGIYTCALVSSAQGVYQATYGFTLIANSFIQGTDKLFYNYPTLYVYNSFIVPTSSGSSIFYGKGVANAGVNYNATLVVDSSSVQGSASNVYLATPNGAAGLINVVYRGSSLSSVIAASGVYSSACTAPGSVFGEFQNTGAGSYSNNAASRGAASCDYLLSADQVSAYNISTVFGNTYPGYASSDTTWIDQTILASIRESDAAQLSSASASPTSTSSTATSSASSTASSCVTPTPSATLVVSQNAPDCSYANISAAISALPNDNQPYTIKIEPGVYEEQISITRNGKVTLVGESSSPEDYSQNKVTVQFSRGELTSAGKNEQTPVLNVKKTGSKPDFAAYNIDFINTYTQTANTAALAADFYGTNFAAYGCSFVGFQDTLLANKGTQVFANCYIEGSIDFCWGFGTAYFYRSILSSNTRGFVAAQGRVAGTTAAYVYDECKVTYKESTYGNTFGNTYLGRPYSSYSTVVYKNSYLDKHINSAGWTIWSTSSPQISNVVFGEFNNSGPASWQAGSVRASFATNMTSDQAAVYSLSSVVGDTSFIDQTAWNYPAPFNVSADPTTGNTPDPTSTSRPTSTASINAHPESGSVPPQFAVLVSPNAEVNGSYSNITAALSSLPNDNTNQTIFIYAGSYVEQLPSINRPGAVRLIGYTSANSGQSYKDNQVTVSFSRGLSVSPLPAGHSNSETAVVSTTSSRISFYNINIVNTENMDGAQASYVTLAASIYGSNIGFYACSFNGWQDTLLTGTTTGYQYYESCYIGGAIDFIYGYSMAYFKGCTIGAKRSSSAITAQSRASSSAIGGYVFDQCLFTSAPDATVDLTGRVYLGRPYSAYARVVVKNSYLDKTIQPAGWKIWSPTDPRTDFITFAEFNNSGPSNWENNSAARLAFENATLLTSDTYGLSNVMPSTDWIDMTYWNSIVTPQPAVAIPAPGNTTVSGNSAYNGTAPPAGALVVSQKPIDGQTVFPTIQEALNAAPTSSKTNATIFIYPGTYNEQLIVSKAGTTILMGYSDATDDYNQNQVTIQQSYGVDTQGDGSNVDAATVYATGNFFYAYNINFKNNNGTQQDIASVGFAVKSSKFAFMHGCQIYGNQDTLYISGSMFAFKSLVIGNIDFIFGSGLGYFLNSTIAPNEEGNSITAAKRATSTTAGGFVFDKCSVVPAPGVDASGWKNVSLGRPWNQFANVAYIDTYLHGMVGAAGWDQWSKSSPQTDGVSFGEYHNNGPGSSTCGRASFSKQLTDSEVLSYQLQNFFVSATWIDFSVVDVQPFAVGDGNVPACVAPTVTSSTVSVPSTSSTLSSSTTLPMVTVYTTKTYTEKQISTISVTNAPVTSTSTVVLRGADGSTITPSPAFKTSVIKATSILSSTVTRADITETLKSTQTTRLTSTTQGKPSTVKTTELVYWTSTYSPKAVTVKATTTLHITSTITPKATTVTDNQGQLQTSYVTRTEKGVSKTSSISLSGALVVKTTTAKASTVLQSTTSTQTSTKKTTITCAPSSGARLFRRGLEARAEGSTTITVNTTITSFTKTSTISLPGPTEWATVSSTSSGRPGTTLKPATSTILSTSFATSTATQTISGNRITITSLATRTSVTTVTQPATTITSVVRSTSTSILTEPGTTSTSYRIVSSTSYTTLPTPTSTIVNNANRVTTLTTTLPASTTTIFRTMSGKATTSTSTILAPAVTKTTTLKSVSTIFQTSTKTSAGAPRCTA</sequence>
<dbReference type="GeneID" id="96006872"/>
<accession>A0AB34KQ36</accession>
<dbReference type="InterPro" id="IPR000070">
    <property type="entry name" value="Pectinesterase_cat"/>
</dbReference>
<dbReference type="GO" id="GO:0045490">
    <property type="term" value="P:pectin catabolic process"/>
    <property type="evidence" value="ECO:0007669"/>
    <property type="project" value="TreeGrafter"/>
</dbReference>
<evidence type="ECO:0000256" key="2">
    <source>
        <dbReference type="ARBA" id="ARBA00005184"/>
    </source>
</evidence>
<feature type="domain" description="Pectinesterase catalytic" evidence="12">
    <location>
        <begin position="1524"/>
        <end position="1814"/>
    </location>
</feature>
<dbReference type="EC" id="3.1.1.11" evidence="4"/>
<comment type="catalytic activity">
    <reaction evidence="9">
        <text>[(1-&gt;4)-alpha-D-galacturonosyl methyl ester](n) + n H2O = [(1-&gt;4)-alpha-D-galacturonosyl](n) + n methanol + n H(+)</text>
        <dbReference type="Rhea" id="RHEA:22380"/>
        <dbReference type="Rhea" id="RHEA-COMP:14570"/>
        <dbReference type="Rhea" id="RHEA-COMP:14573"/>
        <dbReference type="ChEBI" id="CHEBI:15377"/>
        <dbReference type="ChEBI" id="CHEBI:15378"/>
        <dbReference type="ChEBI" id="CHEBI:17790"/>
        <dbReference type="ChEBI" id="CHEBI:140522"/>
        <dbReference type="ChEBI" id="CHEBI:140523"/>
        <dbReference type="EC" id="3.1.1.11"/>
    </reaction>
</comment>
<dbReference type="InterPro" id="IPR012334">
    <property type="entry name" value="Pectin_lyas_fold"/>
</dbReference>
<reference evidence="13 14" key="1">
    <citation type="journal article" date="2020" name="Microbiol. Resour. Announc.">
        <title>Draft Genome Sequence of a Cladosporium Species Isolated from the Mesophotic Ascidian Didemnum maculosum.</title>
        <authorList>
            <person name="Gioti A."/>
            <person name="Siaperas R."/>
            <person name="Nikolaivits E."/>
            <person name="Le Goff G."/>
            <person name="Ouazzani J."/>
            <person name="Kotoulas G."/>
            <person name="Topakas E."/>
        </authorList>
    </citation>
    <scope>NUCLEOTIDE SEQUENCE [LARGE SCALE GENOMIC DNA]</scope>
    <source>
        <strain evidence="13 14">TM138-S3</strain>
    </source>
</reference>
<dbReference type="EMBL" id="JAAQHG020000015">
    <property type="protein sequence ID" value="KAL1586217.1"/>
    <property type="molecule type" value="Genomic_DNA"/>
</dbReference>
<evidence type="ECO:0000256" key="6">
    <source>
        <dbReference type="ARBA" id="ARBA00022729"/>
    </source>
</evidence>
<dbReference type="GO" id="GO:0005576">
    <property type="term" value="C:extracellular region"/>
    <property type="evidence" value="ECO:0007669"/>
    <property type="project" value="UniProtKB-SubCell"/>
</dbReference>
<proteinExistence type="inferred from homology"/>
<dbReference type="Gene3D" id="2.160.20.10">
    <property type="entry name" value="Single-stranded right-handed beta-helix, Pectin lyase-like"/>
    <property type="match status" value="5"/>
</dbReference>
<dbReference type="PANTHER" id="PTHR31321">
    <property type="entry name" value="ACYL-COA THIOESTER HYDROLASE YBHC-RELATED"/>
    <property type="match status" value="1"/>
</dbReference>
<name>A0AB34KQ36_9PEZI</name>
<keyword evidence="14" id="KW-1185">Reference proteome</keyword>
<feature type="signal peptide" evidence="11">
    <location>
        <begin position="1"/>
        <end position="17"/>
    </location>
</feature>
<dbReference type="PANTHER" id="PTHR31321:SF58">
    <property type="entry name" value="METHYLESTERASE, PUTATIVE-RELATED"/>
    <property type="match status" value="1"/>
</dbReference>
<dbReference type="InterPro" id="IPR011050">
    <property type="entry name" value="Pectin_lyase_fold/virulence"/>
</dbReference>
<feature type="chain" id="PRO_5044191698" description="pectinesterase" evidence="11">
    <location>
        <begin position="18"/>
        <end position="2272"/>
    </location>
</feature>
<evidence type="ECO:0000256" key="3">
    <source>
        <dbReference type="ARBA" id="ARBA00008891"/>
    </source>
</evidence>
<comment type="subcellular location">
    <subcellularLocation>
        <location evidence="1">Secreted</location>
    </subcellularLocation>
</comment>
<evidence type="ECO:0000313" key="13">
    <source>
        <dbReference type="EMBL" id="KAL1586217.1"/>
    </source>
</evidence>
<feature type="region of interest" description="Disordered" evidence="10">
    <location>
        <begin position="772"/>
        <end position="795"/>
    </location>
</feature>
<dbReference type="RefSeq" id="XP_069229322.1">
    <property type="nucleotide sequence ID" value="XM_069374034.1"/>
</dbReference>
<evidence type="ECO:0000313" key="14">
    <source>
        <dbReference type="Proteomes" id="UP000803884"/>
    </source>
</evidence>
<comment type="similarity">
    <text evidence="3">Belongs to the pectinesterase family.</text>
</comment>
<evidence type="ECO:0000256" key="1">
    <source>
        <dbReference type="ARBA" id="ARBA00004613"/>
    </source>
</evidence>
<evidence type="ECO:0000256" key="11">
    <source>
        <dbReference type="SAM" id="SignalP"/>
    </source>
</evidence>
<feature type="compositionally biased region" description="Low complexity" evidence="10">
    <location>
        <begin position="1130"/>
        <end position="1142"/>
    </location>
</feature>
<feature type="region of interest" description="Disordered" evidence="10">
    <location>
        <begin position="390"/>
        <end position="438"/>
    </location>
</feature>
<evidence type="ECO:0000256" key="8">
    <source>
        <dbReference type="ARBA" id="ARBA00023085"/>
    </source>
</evidence>
<evidence type="ECO:0000256" key="9">
    <source>
        <dbReference type="ARBA" id="ARBA00047928"/>
    </source>
</evidence>